<proteinExistence type="inferred from homology"/>
<dbReference type="OrthoDB" id="3687641at2759"/>
<dbReference type="InterPro" id="IPR021765">
    <property type="entry name" value="UstYa-like"/>
</dbReference>
<evidence type="ECO:0000256" key="4">
    <source>
        <dbReference type="SAM" id="Phobius"/>
    </source>
</evidence>
<comment type="caution">
    <text evidence="5">The sequence shown here is derived from an EMBL/GenBank/DDBJ whole genome shotgun (WGS) entry which is preliminary data.</text>
</comment>
<gene>
    <name evidence="5" type="ORF">SCLTRI_LOCUS8787</name>
</gene>
<comment type="similarity">
    <text evidence="2">Belongs to the ustYa family.</text>
</comment>
<dbReference type="PANTHER" id="PTHR33365:SF4">
    <property type="entry name" value="CYCLOCHLOROTINE BIOSYNTHESIS PROTEIN O"/>
    <property type="match status" value="1"/>
</dbReference>
<feature type="transmembrane region" description="Helical" evidence="4">
    <location>
        <begin position="62"/>
        <end position="83"/>
    </location>
</feature>
<sequence length="306" mass="35034">MMEKLYRKLRSTRASSSTYRPLCKDESSKEDISTSSDGLLESKDNESLDFDVSPRNHKSRSFIWGVVIHFFIFATYTVGFFAASSSYRHPSGPPILVYTPAAEALQYEKVFYNGTLLASVPYKGDPSPELDLAWHNLVKNNNIRISKEELDKLNRTALPLSDGSGYFGELNVYHHLHCLKFIREVFYAEYYPDAQGPTTKVHVDHCIDDIRQALMCHADTSIITFNWEEGIRRPMPDFTNLHTCTNWQVLDDWATARAFSMFDQKSLINPTYGIAFPKIDGKIDYTAPSEEGFRVVWPEDLDHVHV</sequence>
<keyword evidence="6" id="KW-1185">Reference proteome</keyword>
<organism evidence="5 6">
    <name type="scientific">Sclerotinia trifoliorum</name>
    <dbReference type="NCBI Taxonomy" id="28548"/>
    <lineage>
        <taxon>Eukaryota</taxon>
        <taxon>Fungi</taxon>
        <taxon>Dikarya</taxon>
        <taxon>Ascomycota</taxon>
        <taxon>Pezizomycotina</taxon>
        <taxon>Leotiomycetes</taxon>
        <taxon>Helotiales</taxon>
        <taxon>Sclerotiniaceae</taxon>
        <taxon>Sclerotinia</taxon>
    </lineage>
</organism>
<dbReference type="AlphaFoldDB" id="A0A8H2W1Y6"/>
<protein>
    <submittedName>
        <fullName evidence="5">54e5dd98-c9f5-48bd-8811-07c8b3e619b9</fullName>
    </submittedName>
</protein>
<dbReference type="PANTHER" id="PTHR33365">
    <property type="entry name" value="YALI0B05434P"/>
    <property type="match status" value="1"/>
</dbReference>
<evidence type="ECO:0000313" key="6">
    <source>
        <dbReference type="Proteomes" id="UP000624404"/>
    </source>
</evidence>
<dbReference type="EMBL" id="CAJHIA010000033">
    <property type="protein sequence ID" value="CAD6448994.1"/>
    <property type="molecule type" value="Genomic_DNA"/>
</dbReference>
<evidence type="ECO:0000313" key="5">
    <source>
        <dbReference type="EMBL" id="CAD6448994.1"/>
    </source>
</evidence>
<evidence type="ECO:0000256" key="1">
    <source>
        <dbReference type="ARBA" id="ARBA00004685"/>
    </source>
</evidence>
<reference evidence="5" key="1">
    <citation type="submission" date="2020-10" db="EMBL/GenBank/DDBJ databases">
        <authorList>
            <person name="Kusch S."/>
        </authorList>
    </citation>
    <scope>NUCLEOTIDE SEQUENCE</scope>
    <source>
        <strain evidence="5">SwB9</strain>
    </source>
</reference>
<dbReference type="Pfam" id="PF11807">
    <property type="entry name" value="UstYa"/>
    <property type="match status" value="1"/>
</dbReference>
<evidence type="ECO:0000256" key="3">
    <source>
        <dbReference type="SAM" id="MobiDB-lite"/>
    </source>
</evidence>
<dbReference type="Proteomes" id="UP000624404">
    <property type="component" value="Unassembled WGS sequence"/>
</dbReference>
<keyword evidence="4" id="KW-1133">Transmembrane helix</keyword>
<keyword evidence="4" id="KW-0812">Transmembrane</keyword>
<evidence type="ECO:0000256" key="2">
    <source>
        <dbReference type="ARBA" id="ARBA00035112"/>
    </source>
</evidence>
<feature type="region of interest" description="Disordered" evidence="3">
    <location>
        <begin position="1"/>
        <end position="40"/>
    </location>
</feature>
<accession>A0A8H2W1Y6</accession>
<keyword evidence="4" id="KW-0472">Membrane</keyword>
<feature type="compositionally biased region" description="Basic and acidic residues" evidence="3">
    <location>
        <begin position="22"/>
        <end position="32"/>
    </location>
</feature>
<dbReference type="GO" id="GO:0043386">
    <property type="term" value="P:mycotoxin biosynthetic process"/>
    <property type="evidence" value="ECO:0007669"/>
    <property type="project" value="InterPro"/>
</dbReference>
<comment type="pathway">
    <text evidence="1">Mycotoxin biosynthesis.</text>
</comment>
<name>A0A8H2W1Y6_9HELO</name>